<feature type="DNA-binding region" description="H-T-H motif" evidence="4">
    <location>
        <begin position="39"/>
        <end position="58"/>
    </location>
</feature>
<proteinExistence type="predicted"/>
<dbReference type="SUPFAM" id="SSF46689">
    <property type="entry name" value="Homeodomain-like"/>
    <property type="match status" value="1"/>
</dbReference>
<evidence type="ECO:0000313" key="6">
    <source>
        <dbReference type="EMBL" id="RDJ98038.1"/>
    </source>
</evidence>
<dbReference type="PRINTS" id="PR00455">
    <property type="entry name" value="HTHTETR"/>
</dbReference>
<evidence type="ECO:0000256" key="4">
    <source>
        <dbReference type="PROSITE-ProRule" id="PRU00335"/>
    </source>
</evidence>
<sequence>MARHRPAAEGGYQCGEETRARIVDAALRLFGERGYDGASTRDIAREAGVNAPALQYYFDGKEGVYLACIELFVARVWEHLDDVVTNAEHVSADPKASDAMLADAYLAIQARFASFVYDWPEANHWRMFMARERAGLGPEAAFDVIDKGLNRRLFAATSAIIGRLLGKPADDEETRIRTIAIDGQVLVFRMMRRQVISALGWKGIGIEETARVSAIVLEQTRELLAALVRARGVRRTLSS</sequence>
<dbReference type="GO" id="GO:0003700">
    <property type="term" value="F:DNA-binding transcription factor activity"/>
    <property type="evidence" value="ECO:0007669"/>
    <property type="project" value="TreeGrafter"/>
</dbReference>
<evidence type="ECO:0000313" key="7">
    <source>
        <dbReference type="Proteomes" id="UP000255165"/>
    </source>
</evidence>
<dbReference type="SUPFAM" id="SSF48498">
    <property type="entry name" value="Tetracyclin repressor-like, C-terminal domain"/>
    <property type="match status" value="1"/>
</dbReference>
<protein>
    <submittedName>
        <fullName evidence="6">DUF1956 domain-containing protein</fullName>
    </submittedName>
</protein>
<evidence type="ECO:0000259" key="5">
    <source>
        <dbReference type="PROSITE" id="PS50977"/>
    </source>
</evidence>
<accession>A0A370MXD2</accession>
<evidence type="ECO:0000256" key="2">
    <source>
        <dbReference type="ARBA" id="ARBA00023125"/>
    </source>
</evidence>
<evidence type="ECO:0000256" key="3">
    <source>
        <dbReference type="ARBA" id="ARBA00023163"/>
    </source>
</evidence>
<gene>
    <name evidence="6" type="ORF">DN412_41555</name>
</gene>
<keyword evidence="7" id="KW-1185">Reference proteome</keyword>
<dbReference type="InterPro" id="IPR050109">
    <property type="entry name" value="HTH-type_TetR-like_transc_reg"/>
</dbReference>
<dbReference type="Pfam" id="PF00440">
    <property type="entry name" value="TetR_N"/>
    <property type="match status" value="1"/>
</dbReference>
<dbReference type="PANTHER" id="PTHR30055">
    <property type="entry name" value="HTH-TYPE TRANSCRIPTIONAL REGULATOR RUTR"/>
    <property type="match status" value="1"/>
</dbReference>
<organism evidence="6 7">
    <name type="scientific">Cupriavidus lacunae</name>
    <dbReference type="NCBI Taxonomy" id="2666307"/>
    <lineage>
        <taxon>Bacteria</taxon>
        <taxon>Pseudomonadati</taxon>
        <taxon>Pseudomonadota</taxon>
        <taxon>Betaproteobacteria</taxon>
        <taxon>Burkholderiales</taxon>
        <taxon>Burkholderiaceae</taxon>
        <taxon>Cupriavidus</taxon>
    </lineage>
</organism>
<dbReference type="PROSITE" id="PS50977">
    <property type="entry name" value="HTH_TETR_2"/>
    <property type="match status" value="1"/>
</dbReference>
<reference evidence="7" key="1">
    <citation type="submission" date="2018-06" db="EMBL/GenBank/DDBJ databases">
        <authorList>
            <person name="Feng T."/>
            <person name="Jeon C.O."/>
        </authorList>
    </citation>
    <scope>NUCLEOTIDE SEQUENCE [LARGE SCALE GENOMIC DNA]</scope>
    <source>
        <strain evidence="7">S23</strain>
    </source>
</reference>
<keyword evidence="3" id="KW-0804">Transcription</keyword>
<dbReference type="Gene3D" id="1.10.10.60">
    <property type="entry name" value="Homeodomain-like"/>
    <property type="match status" value="1"/>
</dbReference>
<dbReference type="InterPro" id="IPR036271">
    <property type="entry name" value="Tet_transcr_reg_TetR-rel_C_sf"/>
</dbReference>
<keyword evidence="2 4" id="KW-0238">DNA-binding</keyword>
<dbReference type="Pfam" id="PF09209">
    <property type="entry name" value="CecR_C"/>
    <property type="match status" value="1"/>
</dbReference>
<name>A0A370MXD2_9BURK</name>
<dbReference type="EMBL" id="QKWJ01000160">
    <property type="protein sequence ID" value="RDJ98038.1"/>
    <property type="molecule type" value="Genomic_DNA"/>
</dbReference>
<dbReference type="InterPro" id="IPR001647">
    <property type="entry name" value="HTH_TetR"/>
</dbReference>
<feature type="domain" description="HTH tetR-type" evidence="5">
    <location>
        <begin position="16"/>
        <end position="76"/>
    </location>
</feature>
<dbReference type="InterPro" id="IPR015292">
    <property type="entry name" value="Tscrpt_reg_YbiH_C"/>
</dbReference>
<dbReference type="GO" id="GO:0000976">
    <property type="term" value="F:transcription cis-regulatory region binding"/>
    <property type="evidence" value="ECO:0007669"/>
    <property type="project" value="TreeGrafter"/>
</dbReference>
<dbReference type="PANTHER" id="PTHR30055:SF234">
    <property type="entry name" value="HTH-TYPE TRANSCRIPTIONAL REGULATOR BETI"/>
    <property type="match status" value="1"/>
</dbReference>
<dbReference type="Gene3D" id="1.10.357.10">
    <property type="entry name" value="Tetracycline Repressor, domain 2"/>
    <property type="match status" value="1"/>
</dbReference>
<comment type="caution">
    <text evidence="6">The sequence shown here is derived from an EMBL/GenBank/DDBJ whole genome shotgun (WGS) entry which is preliminary data.</text>
</comment>
<evidence type="ECO:0000256" key="1">
    <source>
        <dbReference type="ARBA" id="ARBA00023015"/>
    </source>
</evidence>
<dbReference type="AlphaFoldDB" id="A0A370MXD2"/>
<dbReference type="InterPro" id="IPR009057">
    <property type="entry name" value="Homeodomain-like_sf"/>
</dbReference>
<dbReference type="RefSeq" id="WP_115216823.1">
    <property type="nucleotide sequence ID" value="NZ_QKWJ01000160.1"/>
</dbReference>
<keyword evidence="1" id="KW-0805">Transcription regulation</keyword>
<dbReference type="Proteomes" id="UP000255165">
    <property type="component" value="Unassembled WGS sequence"/>
</dbReference>